<organism evidence="1 3">
    <name type="scientific">Acinetobacter baumannii</name>
    <dbReference type="NCBI Taxonomy" id="470"/>
    <lineage>
        <taxon>Bacteria</taxon>
        <taxon>Pseudomonadati</taxon>
        <taxon>Pseudomonadota</taxon>
        <taxon>Gammaproteobacteria</taxon>
        <taxon>Moraxellales</taxon>
        <taxon>Moraxellaceae</taxon>
        <taxon>Acinetobacter</taxon>
        <taxon>Acinetobacter calcoaceticus/baumannii complex</taxon>
    </lineage>
</organism>
<reference evidence="1 3" key="1">
    <citation type="submission" date="2016-01" db="EMBL/GenBank/DDBJ databases">
        <title>Draft sequences of Acinetobacter baumannii isolates from wounded military personnel.</title>
        <authorList>
            <person name="Arivett B.A."/>
            <person name="Fiester S.E."/>
            <person name="Ream D.C."/>
            <person name="Actis L.A."/>
        </authorList>
    </citation>
    <scope>NUCLEOTIDE SEQUENCE [LARGE SCALE GENOMIC DNA]</scope>
    <source>
        <strain evidence="1 3">AB2828</strain>
    </source>
</reference>
<gene>
    <name evidence="2" type="ORF">CV954_007740</name>
    <name evidence="1" type="ORF">LV35_01534</name>
</gene>
<protein>
    <submittedName>
        <fullName evidence="1">Uncharacterized protein</fullName>
    </submittedName>
</protein>
<dbReference type="EMBL" id="LRDT01000016">
    <property type="protein sequence ID" value="KZA19356.1"/>
    <property type="molecule type" value="Genomic_DNA"/>
</dbReference>
<comment type="caution">
    <text evidence="1">The sequence shown here is derived from an EMBL/GenBank/DDBJ whole genome shotgun (WGS) entry which is preliminary data.</text>
</comment>
<evidence type="ECO:0000313" key="2">
    <source>
        <dbReference type="EMBL" id="PQL84181.1"/>
    </source>
</evidence>
<accession>A0A154DS71</accession>
<name>A0A154DS71_ACIBA</name>
<dbReference type="RefSeq" id="WP_000360558.1">
    <property type="nucleotide sequence ID" value="NZ_AP031581.1"/>
</dbReference>
<evidence type="ECO:0000313" key="1">
    <source>
        <dbReference type="EMBL" id="KZA19356.1"/>
    </source>
</evidence>
<reference evidence="2 4" key="2">
    <citation type="submission" date="2018-02" db="EMBL/GenBank/DDBJ databases">
        <title>Acinetobacter baumanii whole genome sequence.</title>
        <authorList>
            <person name="Qasim Z.J."/>
        </authorList>
    </citation>
    <scope>NUCLEOTIDE SEQUENCE [LARGE SCALE GENOMIC DNA]</scope>
    <source>
        <strain evidence="2 4">ZQ8</strain>
    </source>
</reference>
<dbReference type="EMBL" id="PHJU02000015">
    <property type="protein sequence ID" value="PQL84181.1"/>
    <property type="molecule type" value="Genomic_DNA"/>
</dbReference>
<sequence length="88" mass="10132">MDKPMTFNEWMGKQGNLALIHANCCRIAYEAGQQSKQAKVEELKKTISEMAQSYRVEAHELSRIRDFEKSQMYSHFANQLEHLLKGGA</sequence>
<evidence type="ECO:0000313" key="3">
    <source>
        <dbReference type="Proteomes" id="UP000076296"/>
    </source>
</evidence>
<dbReference type="AlphaFoldDB" id="A0A154DS71"/>
<proteinExistence type="predicted"/>
<dbReference type="Proteomes" id="UP000233757">
    <property type="component" value="Unassembled WGS sequence"/>
</dbReference>
<evidence type="ECO:0000313" key="4">
    <source>
        <dbReference type="Proteomes" id="UP000233757"/>
    </source>
</evidence>
<dbReference type="Proteomes" id="UP000076296">
    <property type="component" value="Unassembled WGS sequence"/>
</dbReference>